<dbReference type="Proteomes" id="UP000307440">
    <property type="component" value="Unassembled WGS sequence"/>
</dbReference>
<gene>
    <name evidence="2" type="ORF">FA15DRAFT_670117</name>
</gene>
<feature type="compositionally biased region" description="Basic and acidic residues" evidence="1">
    <location>
        <begin position="172"/>
        <end position="184"/>
    </location>
</feature>
<protein>
    <submittedName>
        <fullName evidence="2">Uncharacterized protein</fullName>
    </submittedName>
</protein>
<dbReference type="AlphaFoldDB" id="A0A5C3KVC9"/>
<evidence type="ECO:0000313" key="3">
    <source>
        <dbReference type="Proteomes" id="UP000307440"/>
    </source>
</evidence>
<name>A0A5C3KVC9_COPMA</name>
<feature type="region of interest" description="Disordered" evidence="1">
    <location>
        <begin position="65"/>
        <end position="116"/>
    </location>
</feature>
<keyword evidence="3" id="KW-1185">Reference proteome</keyword>
<organism evidence="2 3">
    <name type="scientific">Coprinopsis marcescibilis</name>
    <name type="common">Agaric fungus</name>
    <name type="synonym">Psathyrella marcescibilis</name>
    <dbReference type="NCBI Taxonomy" id="230819"/>
    <lineage>
        <taxon>Eukaryota</taxon>
        <taxon>Fungi</taxon>
        <taxon>Dikarya</taxon>
        <taxon>Basidiomycota</taxon>
        <taxon>Agaricomycotina</taxon>
        <taxon>Agaricomycetes</taxon>
        <taxon>Agaricomycetidae</taxon>
        <taxon>Agaricales</taxon>
        <taxon>Agaricineae</taxon>
        <taxon>Psathyrellaceae</taxon>
        <taxon>Coprinopsis</taxon>
    </lineage>
</organism>
<feature type="compositionally biased region" description="Low complexity" evidence="1">
    <location>
        <begin position="244"/>
        <end position="253"/>
    </location>
</feature>
<feature type="region of interest" description="Disordered" evidence="1">
    <location>
        <begin position="139"/>
        <end position="262"/>
    </location>
</feature>
<proteinExistence type="predicted"/>
<sequence>MSRSKPEVIIVPQQRYHDYYPDQVVIAPAAPFPQPTPSPSYVSSSGYPGYFTPTVGEPVIPHMAWTPEDRSSTNTALPTYDVEARSRNSRTSESRRVNQRFEAPPPTVDTGKGAGVGKELRQDWILAEERLKRDLERERRKRKGLERELQQEQKRREEVEAQLVETRSQLQQERKNSQPEKSSRLYETGVFESPHRLSVTNGARTKTAKSHAETPNSASSEEIEPKQASKPSLRQRIGLQRPPSSISKSSTSSEATVRPGAPSILSTAYTATSTKSSIPTLNLAPLLSKLSLTSRN</sequence>
<accession>A0A5C3KVC9</accession>
<feature type="compositionally biased region" description="Basic and acidic residues" evidence="1">
    <location>
        <begin position="82"/>
        <end position="96"/>
    </location>
</feature>
<evidence type="ECO:0000256" key="1">
    <source>
        <dbReference type="SAM" id="MobiDB-lite"/>
    </source>
</evidence>
<feature type="compositionally biased region" description="Basic and acidic residues" evidence="1">
    <location>
        <begin position="145"/>
        <end position="159"/>
    </location>
</feature>
<evidence type="ECO:0000313" key="2">
    <source>
        <dbReference type="EMBL" id="TFK23823.1"/>
    </source>
</evidence>
<dbReference type="EMBL" id="ML210211">
    <property type="protein sequence ID" value="TFK23823.1"/>
    <property type="molecule type" value="Genomic_DNA"/>
</dbReference>
<reference evidence="2 3" key="1">
    <citation type="journal article" date="2019" name="Nat. Ecol. Evol.">
        <title>Megaphylogeny resolves global patterns of mushroom evolution.</title>
        <authorList>
            <person name="Varga T."/>
            <person name="Krizsan K."/>
            <person name="Foldi C."/>
            <person name="Dima B."/>
            <person name="Sanchez-Garcia M."/>
            <person name="Sanchez-Ramirez S."/>
            <person name="Szollosi G.J."/>
            <person name="Szarkandi J.G."/>
            <person name="Papp V."/>
            <person name="Albert L."/>
            <person name="Andreopoulos W."/>
            <person name="Angelini C."/>
            <person name="Antonin V."/>
            <person name="Barry K.W."/>
            <person name="Bougher N.L."/>
            <person name="Buchanan P."/>
            <person name="Buyck B."/>
            <person name="Bense V."/>
            <person name="Catcheside P."/>
            <person name="Chovatia M."/>
            <person name="Cooper J."/>
            <person name="Damon W."/>
            <person name="Desjardin D."/>
            <person name="Finy P."/>
            <person name="Geml J."/>
            <person name="Haridas S."/>
            <person name="Hughes K."/>
            <person name="Justo A."/>
            <person name="Karasinski D."/>
            <person name="Kautmanova I."/>
            <person name="Kiss B."/>
            <person name="Kocsube S."/>
            <person name="Kotiranta H."/>
            <person name="LaButti K.M."/>
            <person name="Lechner B.E."/>
            <person name="Liimatainen K."/>
            <person name="Lipzen A."/>
            <person name="Lukacs Z."/>
            <person name="Mihaltcheva S."/>
            <person name="Morgado L.N."/>
            <person name="Niskanen T."/>
            <person name="Noordeloos M.E."/>
            <person name="Ohm R.A."/>
            <person name="Ortiz-Santana B."/>
            <person name="Ovrebo C."/>
            <person name="Racz N."/>
            <person name="Riley R."/>
            <person name="Savchenko A."/>
            <person name="Shiryaev A."/>
            <person name="Soop K."/>
            <person name="Spirin V."/>
            <person name="Szebenyi C."/>
            <person name="Tomsovsky M."/>
            <person name="Tulloss R.E."/>
            <person name="Uehling J."/>
            <person name="Grigoriev I.V."/>
            <person name="Vagvolgyi C."/>
            <person name="Papp T."/>
            <person name="Martin F.M."/>
            <person name="Miettinen O."/>
            <person name="Hibbett D.S."/>
            <person name="Nagy L.G."/>
        </authorList>
    </citation>
    <scope>NUCLEOTIDE SEQUENCE [LARGE SCALE GENOMIC DNA]</scope>
    <source>
        <strain evidence="2 3">CBS 121175</strain>
    </source>
</reference>